<dbReference type="RefSeq" id="WP_088259417.1">
    <property type="nucleotide sequence ID" value="NZ_NIDE01000017.1"/>
</dbReference>
<dbReference type="Pfam" id="PF04542">
    <property type="entry name" value="Sigma70_r2"/>
    <property type="match status" value="1"/>
</dbReference>
<name>A0A225DGV5_9BACT</name>
<evidence type="ECO:0000313" key="7">
    <source>
        <dbReference type="EMBL" id="OWK36409.1"/>
    </source>
</evidence>
<keyword evidence="3" id="KW-0731">Sigma factor</keyword>
<evidence type="ECO:0000259" key="6">
    <source>
        <dbReference type="Pfam" id="PF04542"/>
    </source>
</evidence>
<dbReference type="Gene3D" id="1.10.10.2690">
    <property type="match status" value="1"/>
</dbReference>
<organism evidence="7 8">
    <name type="scientific">Fimbriiglobus ruber</name>
    <dbReference type="NCBI Taxonomy" id="1908690"/>
    <lineage>
        <taxon>Bacteria</taxon>
        <taxon>Pseudomonadati</taxon>
        <taxon>Planctomycetota</taxon>
        <taxon>Planctomycetia</taxon>
        <taxon>Gemmatales</taxon>
        <taxon>Gemmataceae</taxon>
        <taxon>Fimbriiglobus</taxon>
    </lineage>
</organism>
<dbReference type="PANTHER" id="PTHR43133:SF8">
    <property type="entry name" value="RNA POLYMERASE SIGMA FACTOR HI_1459-RELATED"/>
    <property type="match status" value="1"/>
</dbReference>
<dbReference type="SUPFAM" id="SSF88946">
    <property type="entry name" value="Sigma2 domain of RNA polymerase sigma factors"/>
    <property type="match status" value="1"/>
</dbReference>
<dbReference type="Proteomes" id="UP000214646">
    <property type="component" value="Unassembled WGS sequence"/>
</dbReference>
<keyword evidence="4" id="KW-0238">DNA-binding</keyword>
<protein>
    <submittedName>
        <fullName evidence="7">Putative ECF sigma factor</fullName>
    </submittedName>
</protein>
<comment type="similarity">
    <text evidence="1">Belongs to the sigma-70 factor family. ECF subfamily.</text>
</comment>
<evidence type="ECO:0000256" key="4">
    <source>
        <dbReference type="ARBA" id="ARBA00023125"/>
    </source>
</evidence>
<evidence type="ECO:0000256" key="1">
    <source>
        <dbReference type="ARBA" id="ARBA00010641"/>
    </source>
</evidence>
<dbReference type="PANTHER" id="PTHR43133">
    <property type="entry name" value="RNA POLYMERASE ECF-TYPE SIGMA FACTO"/>
    <property type="match status" value="1"/>
</dbReference>
<evidence type="ECO:0000256" key="2">
    <source>
        <dbReference type="ARBA" id="ARBA00023015"/>
    </source>
</evidence>
<keyword evidence="5" id="KW-0804">Transcription</keyword>
<evidence type="ECO:0000313" key="8">
    <source>
        <dbReference type="Proteomes" id="UP000214646"/>
    </source>
</evidence>
<dbReference type="SUPFAM" id="SSF88659">
    <property type="entry name" value="Sigma3 and sigma4 domains of RNA polymerase sigma factors"/>
    <property type="match status" value="1"/>
</dbReference>
<dbReference type="InterPro" id="IPR053721">
    <property type="entry name" value="Fimbrial_Adhesin_Reg"/>
</dbReference>
<evidence type="ECO:0000256" key="5">
    <source>
        <dbReference type="ARBA" id="ARBA00023163"/>
    </source>
</evidence>
<keyword evidence="2" id="KW-0805">Transcription regulation</keyword>
<dbReference type="NCBIfam" id="TIGR02937">
    <property type="entry name" value="sigma70-ECF"/>
    <property type="match status" value="1"/>
</dbReference>
<dbReference type="AlphaFoldDB" id="A0A225DGV5"/>
<proteinExistence type="inferred from homology"/>
<comment type="caution">
    <text evidence="7">The sequence shown here is derived from an EMBL/GenBank/DDBJ whole genome shotgun (WGS) entry which is preliminary data.</text>
</comment>
<dbReference type="InterPro" id="IPR007627">
    <property type="entry name" value="RNA_pol_sigma70_r2"/>
</dbReference>
<dbReference type="InterPro" id="IPR014284">
    <property type="entry name" value="RNA_pol_sigma-70_dom"/>
</dbReference>
<evidence type="ECO:0000256" key="3">
    <source>
        <dbReference type="ARBA" id="ARBA00023082"/>
    </source>
</evidence>
<keyword evidence="8" id="KW-1185">Reference proteome</keyword>
<reference evidence="8" key="1">
    <citation type="submission" date="2017-06" db="EMBL/GenBank/DDBJ databases">
        <title>Genome analysis of Fimbriiglobus ruber SP5, the first member of the order Planctomycetales with confirmed chitinolytic capability.</title>
        <authorList>
            <person name="Ravin N.V."/>
            <person name="Rakitin A.L."/>
            <person name="Ivanova A.A."/>
            <person name="Beletsky A.V."/>
            <person name="Kulichevskaya I.S."/>
            <person name="Mardanov A.V."/>
            <person name="Dedysh S.N."/>
        </authorList>
    </citation>
    <scope>NUCLEOTIDE SEQUENCE [LARGE SCALE GENOMIC DNA]</scope>
    <source>
        <strain evidence="8">SP5</strain>
    </source>
</reference>
<dbReference type="GO" id="GO:0016987">
    <property type="term" value="F:sigma factor activity"/>
    <property type="evidence" value="ECO:0007669"/>
    <property type="project" value="UniProtKB-KW"/>
</dbReference>
<accession>A0A225DGV5</accession>
<dbReference type="GO" id="GO:0006352">
    <property type="term" value="P:DNA-templated transcription initiation"/>
    <property type="evidence" value="ECO:0007669"/>
    <property type="project" value="InterPro"/>
</dbReference>
<gene>
    <name evidence="7" type="ORF">FRUB_08972</name>
</gene>
<dbReference type="InterPro" id="IPR013325">
    <property type="entry name" value="RNA_pol_sigma_r2"/>
</dbReference>
<dbReference type="OrthoDB" id="281047at2"/>
<dbReference type="InterPro" id="IPR013324">
    <property type="entry name" value="RNA_pol_sigma_r3/r4-like"/>
</dbReference>
<feature type="domain" description="RNA polymerase sigma-70 region 2" evidence="6">
    <location>
        <begin position="25"/>
        <end position="92"/>
    </location>
</feature>
<sequence>MLTTSPTLLDRLRLPNQPEAWARFVHLYTPLMLTWAQRQGLQEADAADLAQDVLIKLVRLLPTYEKGNGQSFRGWLNRVTANQCRDFRRRRATRALPTADGLSGADDESPVAELEEVEYRQAIVRRGLELIRPDFSEKTWKAFTGLMLDGRTAAEVATQLGMTENAVYMARHKVLTRLREEIGGLIE</sequence>
<dbReference type="EMBL" id="NIDE01000017">
    <property type="protein sequence ID" value="OWK36409.1"/>
    <property type="molecule type" value="Genomic_DNA"/>
</dbReference>
<dbReference type="GO" id="GO:0003677">
    <property type="term" value="F:DNA binding"/>
    <property type="evidence" value="ECO:0007669"/>
    <property type="project" value="UniProtKB-KW"/>
</dbReference>
<dbReference type="InterPro" id="IPR039425">
    <property type="entry name" value="RNA_pol_sigma-70-like"/>
</dbReference>
<dbReference type="Gene3D" id="1.10.1740.10">
    <property type="match status" value="1"/>
</dbReference>